<dbReference type="AlphaFoldDB" id="A0A1J0EFB9"/>
<sequence length="66" mass="7506">MEMIAVRSSAMTAVGYDPATRRMKIRFEQGHSYDFCGVPSAVHQGLMAATSKGSYYNRHIRDRYQC</sequence>
<dbReference type="InterPro" id="IPR025309">
    <property type="entry name" value="KTSC_dom"/>
</dbReference>
<dbReference type="OrthoDB" id="8612029at2"/>
<organism evidence="2 3">
    <name type="scientific">Pseudomonas frederiksbergensis</name>
    <dbReference type="NCBI Taxonomy" id="104087"/>
    <lineage>
        <taxon>Bacteria</taxon>
        <taxon>Pseudomonadati</taxon>
        <taxon>Pseudomonadota</taxon>
        <taxon>Gammaproteobacteria</taxon>
        <taxon>Pseudomonadales</taxon>
        <taxon>Pseudomonadaceae</taxon>
        <taxon>Pseudomonas</taxon>
    </lineage>
</organism>
<evidence type="ECO:0000259" key="1">
    <source>
        <dbReference type="Pfam" id="PF13619"/>
    </source>
</evidence>
<evidence type="ECO:0000313" key="3">
    <source>
        <dbReference type="Proteomes" id="UP000182567"/>
    </source>
</evidence>
<proteinExistence type="predicted"/>
<gene>
    <name evidence="2" type="ORF">BLL42_02340</name>
</gene>
<dbReference type="GeneID" id="46907040"/>
<dbReference type="EMBL" id="CP017886">
    <property type="protein sequence ID" value="APC14627.1"/>
    <property type="molecule type" value="Genomic_DNA"/>
</dbReference>
<dbReference type="Pfam" id="PF13619">
    <property type="entry name" value="KTSC"/>
    <property type="match status" value="1"/>
</dbReference>
<feature type="domain" description="KTSC" evidence="1">
    <location>
        <begin position="8"/>
        <end position="64"/>
    </location>
</feature>
<protein>
    <submittedName>
        <fullName evidence="2">KTSC domain-containing protein</fullName>
    </submittedName>
</protein>
<reference evidence="3" key="1">
    <citation type="submission" date="2016-10" db="EMBL/GenBank/DDBJ databases">
        <title>Pseudomonas frederiksbergensis ERGS4:02 complete genome.</title>
        <authorList>
            <person name="Kumar R."/>
            <person name="Acharya V."/>
            <person name="Singh D."/>
        </authorList>
    </citation>
    <scope>NUCLEOTIDE SEQUENCE [LARGE SCALE GENOMIC DNA]</scope>
    <source>
        <strain evidence="3">ERGS4:02</strain>
    </source>
</reference>
<dbReference type="RefSeq" id="WP_071550628.1">
    <property type="nucleotide sequence ID" value="NZ_CP017886.1"/>
</dbReference>
<accession>A0A1J0EFB9</accession>
<evidence type="ECO:0000313" key="2">
    <source>
        <dbReference type="EMBL" id="APC14627.1"/>
    </source>
</evidence>
<name>A0A1J0EFB9_9PSED</name>
<dbReference type="Proteomes" id="UP000182567">
    <property type="component" value="Chromosome"/>
</dbReference>